<gene>
    <name evidence="1" type="ORF">BAL341_1461</name>
</gene>
<evidence type="ECO:0000313" key="1">
    <source>
        <dbReference type="EMBL" id="VHO03532.1"/>
    </source>
</evidence>
<dbReference type="EMBL" id="CAAJGR010000083">
    <property type="protein sequence ID" value="VHO03532.1"/>
    <property type="molecule type" value="Genomic_DNA"/>
</dbReference>
<proteinExistence type="predicted"/>
<reference evidence="1" key="1">
    <citation type="submission" date="2019-04" db="EMBL/GenBank/DDBJ databases">
        <authorList>
            <person name="Brambilla D."/>
        </authorList>
    </citation>
    <scope>NUCLEOTIDE SEQUENCE</scope>
    <source>
        <strain evidence="1">BAL1</strain>
    </source>
</reference>
<dbReference type="AlphaFoldDB" id="A0A486XN00"/>
<protein>
    <submittedName>
        <fullName evidence="1">Uncharacterized protein</fullName>
    </submittedName>
</protein>
<organism evidence="1">
    <name type="scientific">Rheinheimera sp. BAL341</name>
    <dbReference type="NCBI Taxonomy" id="1708203"/>
    <lineage>
        <taxon>Bacteria</taxon>
        <taxon>Pseudomonadati</taxon>
        <taxon>Pseudomonadota</taxon>
        <taxon>Gammaproteobacteria</taxon>
        <taxon>Chromatiales</taxon>
        <taxon>Chromatiaceae</taxon>
        <taxon>Rheinheimera</taxon>
    </lineage>
</organism>
<sequence length="90" mass="10326">MVHIAQLFVPKINKLTAVACCRCIAVGGNHNCYKNYTMTTRYNVRNPEMIIAGSALIVSLIYDECWLVDRYNEHKPIAQCNIDESQQFMQ</sequence>
<name>A0A486XN00_9GAMM</name>
<accession>A0A486XN00</accession>